<protein>
    <submittedName>
        <fullName evidence="2">Uncharacterized protein</fullName>
    </submittedName>
</protein>
<sequence length="165" mass="18168">MPRIDTGSDPVFNLPDPSVRPQPHGPTQPFAPTSAYNTTSKATSDVAKVTGQRGPTLGAGRGKRTLFRHSLPMFTCRMSLFSRLSVVKLRCVSCYASYLYSHHLLFTQLRWYRNVASTQPNQLFVGSLMGKRCLIEVSSAVGCCCCYAQIKARVEGKTILVPLPV</sequence>
<dbReference type="Proteomes" id="UP000784294">
    <property type="component" value="Unassembled WGS sequence"/>
</dbReference>
<feature type="region of interest" description="Disordered" evidence="1">
    <location>
        <begin position="1"/>
        <end position="61"/>
    </location>
</feature>
<reference evidence="2" key="1">
    <citation type="submission" date="2018-11" db="EMBL/GenBank/DDBJ databases">
        <authorList>
            <consortium name="Pathogen Informatics"/>
        </authorList>
    </citation>
    <scope>NUCLEOTIDE SEQUENCE</scope>
</reference>
<organism evidence="2 3">
    <name type="scientific">Protopolystoma xenopodis</name>
    <dbReference type="NCBI Taxonomy" id="117903"/>
    <lineage>
        <taxon>Eukaryota</taxon>
        <taxon>Metazoa</taxon>
        <taxon>Spiralia</taxon>
        <taxon>Lophotrochozoa</taxon>
        <taxon>Platyhelminthes</taxon>
        <taxon>Monogenea</taxon>
        <taxon>Polyopisthocotylea</taxon>
        <taxon>Polystomatidea</taxon>
        <taxon>Polystomatidae</taxon>
        <taxon>Protopolystoma</taxon>
    </lineage>
</organism>
<feature type="compositionally biased region" description="Polar residues" evidence="1">
    <location>
        <begin position="30"/>
        <end position="43"/>
    </location>
</feature>
<gene>
    <name evidence="2" type="ORF">PXEA_LOCUS31165</name>
</gene>
<dbReference type="EMBL" id="CAAALY010255797">
    <property type="protein sequence ID" value="VEL37725.1"/>
    <property type="molecule type" value="Genomic_DNA"/>
</dbReference>
<keyword evidence="3" id="KW-1185">Reference proteome</keyword>
<proteinExistence type="predicted"/>
<comment type="caution">
    <text evidence="2">The sequence shown here is derived from an EMBL/GenBank/DDBJ whole genome shotgun (WGS) entry which is preliminary data.</text>
</comment>
<name>A0A448XIX0_9PLAT</name>
<evidence type="ECO:0000313" key="2">
    <source>
        <dbReference type="EMBL" id="VEL37725.1"/>
    </source>
</evidence>
<evidence type="ECO:0000313" key="3">
    <source>
        <dbReference type="Proteomes" id="UP000784294"/>
    </source>
</evidence>
<accession>A0A448XIX0</accession>
<evidence type="ECO:0000256" key="1">
    <source>
        <dbReference type="SAM" id="MobiDB-lite"/>
    </source>
</evidence>
<dbReference type="AlphaFoldDB" id="A0A448XIX0"/>